<feature type="compositionally biased region" description="Basic and acidic residues" evidence="1">
    <location>
        <begin position="64"/>
        <end position="75"/>
    </location>
</feature>
<evidence type="ECO:0000313" key="2">
    <source>
        <dbReference type="EMBL" id="KAF7832229.1"/>
    </source>
</evidence>
<protein>
    <submittedName>
        <fullName evidence="2">Uncharacterized protein</fullName>
    </submittedName>
</protein>
<accession>A0A835C4B6</accession>
<feature type="compositionally biased region" description="Low complexity" evidence="1">
    <location>
        <begin position="76"/>
        <end position="86"/>
    </location>
</feature>
<comment type="caution">
    <text evidence="2">The sequence shown here is derived from an EMBL/GenBank/DDBJ whole genome shotgun (WGS) entry which is preliminary data.</text>
</comment>
<dbReference type="AlphaFoldDB" id="A0A835C4B6"/>
<keyword evidence="3" id="KW-1185">Reference proteome</keyword>
<evidence type="ECO:0000313" key="3">
    <source>
        <dbReference type="Proteomes" id="UP000634136"/>
    </source>
</evidence>
<organism evidence="2 3">
    <name type="scientific">Senna tora</name>
    <dbReference type="NCBI Taxonomy" id="362788"/>
    <lineage>
        <taxon>Eukaryota</taxon>
        <taxon>Viridiplantae</taxon>
        <taxon>Streptophyta</taxon>
        <taxon>Embryophyta</taxon>
        <taxon>Tracheophyta</taxon>
        <taxon>Spermatophyta</taxon>
        <taxon>Magnoliopsida</taxon>
        <taxon>eudicotyledons</taxon>
        <taxon>Gunneridae</taxon>
        <taxon>Pentapetalae</taxon>
        <taxon>rosids</taxon>
        <taxon>fabids</taxon>
        <taxon>Fabales</taxon>
        <taxon>Fabaceae</taxon>
        <taxon>Caesalpinioideae</taxon>
        <taxon>Cassia clade</taxon>
        <taxon>Senna</taxon>
    </lineage>
</organism>
<gene>
    <name evidence="2" type="ORF">G2W53_014562</name>
</gene>
<proteinExistence type="predicted"/>
<dbReference type="Proteomes" id="UP000634136">
    <property type="component" value="Unassembled WGS sequence"/>
</dbReference>
<name>A0A835C4B6_9FABA</name>
<sequence>MGPSDPTRLSEPGWANPAGESLSRDLQTPKSPPHLKISRKKLAKVVGPCGATGSLPAGVAGQPRRRDLLYRDRDSPPSFLLKSPKLGKGGGFMD</sequence>
<reference evidence="2" key="1">
    <citation type="submission" date="2020-09" db="EMBL/GenBank/DDBJ databases">
        <title>Genome-Enabled Discovery of Anthraquinone Biosynthesis in Senna tora.</title>
        <authorList>
            <person name="Kang S.-H."/>
            <person name="Pandey R.P."/>
            <person name="Lee C.-M."/>
            <person name="Sim J.-S."/>
            <person name="Jeong J.-T."/>
            <person name="Choi B.-S."/>
            <person name="Jung M."/>
            <person name="Ginzburg D."/>
            <person name="Zhao K."/>
            <person name="Won S.Y."/>
            <person name="Oh T.-J."/>
            <person name="Yu Y."/>
            <person name="Kim N.-H."/>
            <person name="Lee O.R."/>
            <person name="Lee T.-H."/>
            <person name="Bashyal P."/>
            <person name="Kim T.-S."/>
            <person name="Lee W.-H."/>
            <person name="Kawkins C."/>
            <person name="Kim C.-K."/>
            <person name="Kim J.S."/>
            <person name="Ahn B.O."/>
            <person name="Rhee S.Y."/>
            <person name="Sohng J.K."/>
        </authorList>
    </citation>
    <scope>NUCLEOTIDE SEQUENCE</scope>
    <source>
        <tissue evidence="2">Leaf</tissue>
    </source>
</reference>
<dbReference type="EMBL" id="JAAIUW010000005">
    <property type="protein sequence ID" value="KAF7832229.1"/>
    <property type="molecule type" value="Genomic_DNA"/>
</dbReference>
<feature type="region of interest" description="Disordered" evidence="1">
    <location>
        <begin position="1"/>
        <end position="94"/>
    </location>
</feature>
<evidence type="ECO:0000256" key="1">
    <source>
        <dbReference type="SAM" id="MobiDB-lite"/>
    </source>
</evidence>